<dbReference type="AlphaFoldDB" id="A0A0A0BWD3"/>
<feature type="transmembrane region" description="Helical" evidence="1">
    <location>
        <begin position="7"/>
        <end position="29"/>
    </location>
</feature>
<dbReference type="Proteomes" id="UP000029839">
    <property type="component" value="Unassembled WGS sequence"/>
</dbReference>
<reference evidence="2 3" key="2">
    <citation type="journal article" date="2015" name="Stand. Genomic Sci.">
        <title>Draft genome sequence of Cellulomonas carbonis T26(T) and comparative analysis of six Cellulomonas genomes.</title>
        <authorList>
            <person name="Zhuang W."/>
            <person name="Zhang S."/>
            <person name="Xia X."/>
            <person name="Wang G."/>
        </authorList>
    </citation>
    <scope>NUCLEOTIDE SEQUENCE [LARGE SCALE GENOMIC DNA]</scope>
    <source>
        <strain evidence="2 3">T26</strain>
    </source>
</reference>
<keyword evidence="1" id="KW-1133">Transmembrane helix</keyword>
<accession>A0A0A0BWD3</accession>
<keyword evidence="1" id="KW-0472">Membrane</keyword>
<dbReference type="EMBL" id="AXCY01000007">
    <property type="protein sequence ID" value="KGM12245.1"/>
    <property type="molecule type" value="Genomic_DNA"/>
</dbReference>
<comment type="caution">
    <text evidence="2">The sequence shown here is derived from an EMBL/GenBank/DDBJ whole genome shotgun (WGS) entry which is preliminary data.</text>
</comment>
<gene>
    <name evidence="2" type="ORF">N868_00805</name>
</gene>
<organism evidence="2 3">
    <name type="scientific">Cellulomonas carbonis T26</name>
    <dbReference type="NCBI Taxonomy" id="947969"/>
    <lineage>
        <taxon>Bacteria</taxon>
        <taxon>Bacillati</taxon>
        <taxon>Actinomycetota</taxon>
        <taxon>Actinomycetes</taxon>
        <taxon>Micrococcales</taxon>
        <taxon>Cellulomonadaceae</taxon>
        <taxon>Cellulomonas</taxon>
    </lineage>
</organism>
<sequence>MGQKALYAIAWLGLTAVVGYTLVLALSALGRLSGLQTTAVLVASGVVVLLWLRRVTRARPGGRSRLD</sequence>
<keyword evidence="1" id="KW-0812">Transmembrane</keyword>
<protein>
    <submittedName>
        <fullName evidence="2">Uncharacterized protein</fullName>
    </submittedName>
</protein>
<feature type="transmembrane region" description="Helical" evidence="1">
    <location>
        <begin position="35"/>
        <end position="52"/>
    </location>
</feature>
<evidence type="ECO:0000313" key="2">
    <source>
        <dbReference type="EMBL" id="KGM12245.1"/>
    </source>
</evidence>
<reference evidence="2 3" key="1">
    <citation type="submission" date="2013-08" db="EMBL/GenBank/DDBJ databases">
        <title>Genome sequencing of Cellulomonas carbonis T26.</title>
        <authorList>
            <person name="Chen F."/>
            <person name="Li Y."/>
            <person name="Wang G."/>
        </authorList>
    </citation>
    <scope>NUCLEOTIDE SEQUENCE [LARGE SCALE GENOMIC DNA]</scope>
    <source>
        <strain evidence="2 3">T26</strain>
    </source>
</reference>
<evidence type="ECO:0000313" key="3">
    <source>
        <dbReference type="Proteomes" id="UP000029839"/>
    </source>
</evidence>
<dbReference type="RefSeq" id="WP_152605542.1">
    <property type="nucleotide sequence ID" value="NZ_AXCY01000007.1"/>
</dbReference>
<keyword evidence="3" id="KW-1185">Reference proteome</keyword>
<evidence type="ECO:0000256" key="1">
    <source>
        <dbReference type="SAM" id="Phobius"/>
    </source>
</evidence>
<name>A0A0A0BWD3_9CELL</name>
<proteinExistence type="predicted"/>